<keyword evidence="1" id="KW-1133">Transmembrane helix</keyword>
<evidence type="ECO:0000313" key="3">
    <source>
        <dbReference type="Proteomes" id="UP000198984"/>
    </source>
</evidence>
<feature type="transmembrane region" description="Helical" evidence="1">
    <location>
        <begin position="85"/>
        <end position="108"/>
    </location>
</feature>
<proteinExistence type="predicted"/>
<organism evidence="2 3">
    <name type="scientific">Chitinophaga rupis</name>
    <dbReference type="NCBI Taxonomy" id="573321"/>
    <lineage>
        <taxon>Bacteria</taxon>
        <taxon>Pseudomonadati</taxon>
        <taxon>Bacteroidota</taxon>
        <taxon>Chitinophagia</taxon>
        <taxon>Chitinophagales</taxon>
        <taxon>Chitinophagaceae</taxon>
        <taxon>Chitinophaga</taxon>
    </lineage>
</organism>
<name>A0A1H7Y9J3_9BACT</name>
<feature type="transmembrane region" description="Helical" evidence="1">
    <location>
        <begin position="7"/>
        <end position="30"/>
    </location>
</feature>
<gene>
    <name evidence="2" type="ORF">SAMN04488505_104372</name>
</gene>
<keyword evidence="1" id="KW-0472">Membrane</keyword>
<dbReference type="EMBL" id="FOBB01000004">
    <property type="protein sequence ID" value="SEM42896.1"/>
    <property type="molecule type" value="Genomic_DNA"/>
</dbReference>
<reference evidence="2 3" key="1">
    <citation type="submission" date="2016-10" db="EMBL/GenBank/DDBJ databases">
        <authorList>
            <person name="de Groot N.N."/>
        </authorList>
    </citation>
    <scope>NUCLEOTIDE SEQUENCE [LARGE SCALE GENOMIC DNA]</scope>
    <source>
        <strain evidence="2 3">DSM 21039</strain>
    </source>
</reference>
<accession>A0A1H7Y9J3</accession>
<evidence type="ECO:0000313" key="2">
    <source>
        <dbReference type="EMBL" id="SEM42896.1"/>
    </source>
</evidence>
<protein>
    <submittedName>
        <fullName evidence="2">Uncharacterized protein</fullName>
    </submittedName>
</protein>
<evidence type="ECO:0000256" key="1">
    <source>
        <dbReference type="SAM" id="Phobius"/>
    </source>
</evidence>
<sequence length="128" mass="14995">MSNWKIFHNYILLSAFAFKILIIGTFLTLASHNICWANVMNEDVNWSRLIIKQRKRSDEPGHHMTSHKREAAVEGNRYAFARKLFLLPLIFFLTGITVCAVLSLDFFLTLTHRYKPEKIFLLHCSLIR</sequence>
<keyword evidence="3" id="KW-1185">Reference proteome</keyword>
<dbReference type="STRING" id="573321.SAMN04488505_104372"/>
<keyword evidence="1" id="KW-0812">Transmembrane</keyword>
<dbReference type="OrthoDB" id="9937071at2"/>
<dbReference type="Proteomes" id="UP000198984">
    <property type="component" value="Unassembled WGS sequence"/>
</dbReference>
<dbReference type="AlphaFoldDB" id="A0A1H7Y9J3"/>
<dbReference type="RefSeq" id="WP_089915293.1">
    <property type="nucleotide sequence ID" value="NZ_FOBB01000004.1"/>
</dbReference>